<dbReference type="SMART" id="SM00271">
    <property type="entry name" value="DnaJ"/>
    <property type="match status" value="1"/>
</dbReference>
<keyword evidence="1" id="KW-1133">Transmembrane helix</keyword>
<feature type="transmembrane region" description="Helical" evidence="1">
    <location>
        <begin position="12"/>
        <end position="38"/>
    </location>
</feature>
<evidence type="ECO:0000313" key="3">
    <source>
        <dbReference type="EMBL" id="CQR50704.1"/>
    </source>
</evidence>
<dbReference type="AlphaFoldDB" id="A0A0D6JS79"/>
<keyword evidence="1" id="KW-0472">Membrane</keyword>
<dbReference type="RefSeq" id="WP_089778908.1">
    <property type="nucleotide sequence ID" value="NZ_CABLRR010000002.1"/>
</dbReference>
<proteinExistence type="predicted"/>
<feature type="domain" description="J" evidence="2">
    <location>
        <begin position="145"/>
        <end position="198"/>
    </location>
</feature>
<evidence type="ECO:0000259" key="2">
    <source>
        <dbReference type="PROSITE" id="PS50076"/>
    </source>
</evidence>
<dbReference type="Gene3D" id="1.10.287.110">
    <property type="entry name" value="DnaJ domain"/>
    <property type="match status" value="1"/>
</dbReference>
<dbReference type="Pfam" id="PF00226">
    <property type="entry name" value="DnaJ"/>
    <property type="match status" value="1"/>
</dbReference>
<evidence type="ECO:0000256" key="1">
    <source>
        <dbReference type="SAM" id="Phobius"/>
    </source>
</evidence>
<dbReference type="SUPFAM" id="SSF46565">
    <property type="entry name" value="Chaperone J-domain"/>
    <property type="match status" value="1"/>
</dbReference>
<organism evidence="3 4">
    <name type="scientific">Haloferax massiliensis</name>
    <dbReference type="NCBI Taxonomy" id="1476858"/>
    <lineage>
        <taxon>Archaea</taxon>
        <taxon>Methanobacteriati</taxon>
        <taxon>Methanobacteriota</taxon>
        <taxon>Stenosarchaea group</taxon>
        <taxon>Halobacteria</taxon>
        <taxon>Halobacteriales</taxon>
        <taxon>Haloferacaceae</taxon>
        <taxon>Haloferax</taxon>
    </lineage>
</organism>
<name>A0A0D6JS79_9EURY</name>
<sequence length="199" mass="22156">MLPEWVFLLPPWLVVGLAAGAVASVVVAGVFVVGSRVFPERRVSRGPRVDGTGRRRVEIRDYLTAIGERFVEDRPVRGETVAFFLPDRGVAITFDAQAFFRLERAGVYAVLCEHEMPGGQLGRRLPFDVPDIEPELADLDDPVSAAFDRLDLPANASSEAVQDAYRARVKDVHPDHGGDRERFRELREAYTMAREHAEG</sequence>
<keyword evidence="4" id="KW-1185">Reference proteome</keyword>
<protein>
    <submittedName>
        <fullName evidence="3">DnaJ domain protein</fullName>
    </submittedName>
</protein>
<gene>
    <name evidence="3" type="ORF">BN996_02187</name>
</gene>
<keyword evidence="1" id="KW-0812">Transmembrane</keyword>
<dbReference type="OrthoDB" id="10608at2157"/>
<dbReference type="PROSITE" id="PS50076">
    <property type="entry name" value="DNAJ_2"/>
    <property type="match status" value="1"/>
</dbReference>
<dbReference type="CDD" id="cd06257">
    <property type="entry name" value="DnaJ"/>
    <property type="match status" value="1"/>
</dbReference>
<dbReference type="InterPro" id="IPR001623">
    <property type="entry name" value="DnaJ_domain"/>
</dbReference>
<dbReference type="InterPro" id="IPR036869">
    <property type="entry name" value="J_dom_sf"/>
</dbReference>
<accession>A0A0D6JS79</accession>
<evidence type="ECO:0000313" key="4">
    <source>
        <dbReference type="Proteomes" id="UP000198902"/>
    </source>
</evidence>
<reference evidence="4" key="1">
    <citation type="submission" date="2015-03" db="EMBL/GenBank/DDBJ databases">
        <authorList>
            <person name="Urmite Genomes"/>
        </authorList>
    </citation>
    <scope>NUCLEOTIDE SEQUENCE [LARGE SCALE GENOMIC DNA]</scope>
    <source>
        <strain evidence="4">Arc-Hr</strain>
    </source>
</reference>
<dbReference type="Proteomes" id="UP000198902">
    <property type="component" value="Unassembled WGS sequence"/>
</dbReference>
<dbReference type="EMBL" id="CSTE01000002">
    <property type="protein sequence ID" value="CQR50704.1"/>
    <property type="molecule type" value="Genomic_DNA"/>
</dbReference>